<dbReference type="KEGG" id="wcp:H9Q76_07680"/>
<name>A0A7G9FJA6_9FIRM</name>
<accession>A0A7G9FJA6</accession>
<dbReference type="InterPro" id="IPR036525">
    <property type="entry name" value="Tubulin/FtsZ_GTPase_sf"/>
</dbReference>
<dbReference type="SUPFAM" id="SSF52490">
    <property type="entry name" value="Tubulin nucleotide-binding domain-like"/>
    <property type="match status" value="1"/>
</dbReference>
<keyword evidence="3" id="KW-1185">Reference proteome</keyword>
<proteinExistence type="predicted"/>
<evidence type="ECO:0000256" key="1">
    <source>
        <dbReference type="SAM" id="Coils"/>
    </source>
</evidence>
<evidence type="ECO:0000313" key="2">
    <source>
        <dbReference type="EMBL" id="QNL98637.1"/>
    </source>
</evidence>
<dbReference type="Gene3D" id="3.40.50.1440">
    <property type="entry name" value="Tubulin/FtsZ, GTPase domain"/>
    <property type="match status" value="1"/>
</dbReference>
<dbReference type="Proteomes" id="UP000515819">
    <property type="component" value="Chromosome"/>
</dbReference>
<dbReference type="Pfam" id="PF13809">
    <property type="entry name" value="Tubulin_2"/>
    <property type="match status" value="1"/>
</dbReference>
<dbReference type="AlphaFoldDB" id="A0A7G9FJA6"/>
<organism evidence="2 3">
    <name type="scientific">Wujia chipingensis</name>
    <dbReference type="NCBI Taxonomy" id="2763670"/>
    <lineage>
        <taxon>Bacteria</taxon>
        <taxon>Bacillati</taxon>
        <taxon>Bacillota</taxon>
        <taxon>Clostridia</taxon>
        <taxon>Lachnospirales</taxon>
        <taxon>Lachnospiraceae</taxon>
        <taxon>Wujia</taxon>
    </lineage>
</organism>
<keyword evidence="1" id="KW-0175">Coiled coil</keyword>
<dbReference type="InterPro" id="IPR025904">
    <property type="entry name" value="Tubulin-like"/>
</dbReference>
<sequence>MILIDTQKEEFTKLKDIRIFEKLDNEQRYNGDLLVIGLGGMGSQVVCDMKGMLMGEITPDDNIQYLMVDSDIPAMENMIEASRDGIGLNATEIISIYRPNLENLLVKGIKENPVHPNLANWMREDFPQINIDTDGAKGNRQIGRLMFSNAYEDMRVLLFDKLEEAHTRSKSGKLDIIIVSGVAGGTSGGILTDLTYNIRAYIRSKKWNDVRVGACLLMPDVLYSKREIVSNPDLLANLNANGYATLKEVDYYMRLTSKDKDERYIFESTTHKLTIRENIFDACLLISGKKDEQGYIPDGVIYSDVAYFLTKLASVKHVGQGGDGEKGKLLRDVFFDMDDRGYYKIINESDYKIPIKQIENICEYEIFAEAYKKLHELSEDDPQAKESRQKVFGELDAFLTGKPGDEIKLSVNGIIPIKQFEKPVYKMIKKNQDGLRENMGRQLTSMKDRIPIMIKSLKNHVLDTLNAELEWFMQKKGPYAVMDIIGCGGIGSSEKDRGMIADIDRLSGLMKQYQPTGEYSRIIESIKDIVAKRFFTFPSAKRETENGYYDACIKECLTLQRNMLIEGMSDQDMFGDITRFLRAKAERLEELYAQFNEDLKNAVEDLAANGKRITGFLLKDAKQQEYLPSDYITQDRVDELYKGIVKLLADNESNIDNGRIVPVKQEMERVYKNILIGVGMYAPEKMISVAFADKRPTLAELNMMFVSPTNETRAEIMDRAAKAFVEGASEKTAKKKLCILKPGFKVNITNHKYISLPAIMPFFSEAVTRLLTAPPYKEDRNNISLNTGDVAISVDDMYIGVPLSMMACIDDMRKAYEVVPDSYLGLHIDEVNKDMKTEFPGVA</sequence>
<feature type="coiled-coil region" evidence="1">
    <location>
        <begin position="578"/>
        <end position="605"/>
    </location>
</feature>
<reference evidence="2 3" key="1">
    <citation type="submission" date="2020-08" db="EMBL/GenBank/DDBJ databases">
        <authorList>
            <person name="Liu C."/>
            <person name="Sun Q."/>
        </authorList>
    </citation>
    <scope>NUCLEOTIDE SEQUENCE [LARGE SCALE GENOMIC DNA]</scope>
    <source>
        <strain evidence="2 3">NSJ-4</strain>
    </source>
</reference>
<protein>
    <submittedName>
        <fullName evidence="2">Tubulin-like doman-containing protein</fullName>
    </submittedName>
</protein>
<dbReference type="EMBL" id="CP060632">
    <property type="protein sequence ID" value="QNL98637.1"/>
    <property type="molecule type" value="Genomic_DNA"/>
</dbReference>
<evidence type="ECO:0000313" key="3">
    <source>
        <dbReference type="Proteomes" id="UP000515819"/>
    </source>
</evidence>
<gene>
    <name evidence="2" type="ORF">H9Q76_07680</name>
</gene>
<dbReference type="RefSeq" id="WP_196019746.1">
    <property type="nucleotide sequence ID" value="NZ_CP060632.1"/>
</dbReference>